<dbReference type="GO" id="GO:0017025">
    <property type="term" value="F:TBP-class protein binding"/>
    <property type="evidence" value="ECO:0007669"/>
    <property type="project" value="InterPro"/>
</dbReference>
<dbReference type="GO" id="GO:0005524">
    <property type="term" value="F:ATP binding"/>
    <property type="evidence" value="ECO:0007669"/>
    <property type="project" value="InterPro"/>
</dbReference>
<dbReference type="GO" id="GO:0016887">
    <property type="term" value="F:ATP hydrolysis activity"/>
    <property type="evidence" value="ECO:0007669"/>
    <property type="project" value="InterPro"/>
</dbReference>
<dbReference type="InterPro" id="IPR038718">
    <property type="entry name" value="SNF2-like_sf"/>
</dbReference>
<comment type="caution">
    <text evidence="5">The sequence shown here is derived from an EMBL/GenBank/DDBJ whole genome shotgun (WGS) entry which is preliminary data.</text>
</comment>
<dbReference type="InterPro" id="IPR027417">
    <property type="entry name" value="P-loop_NTPase"/>
</dbReference>
<protein>
    <submittedName>
        <fullName evidence="5">Uncharacterized protein</fullName>
    </submittedName>
</protein>
<reference evidence="6" key="1">
    <citation type="journal article" date="2023" name="Commun. Biol.">
        <title>Genome analysis of Parmales, the sister group of diatoms, reveals the evolutionary specialization of diatoms from phago-mixotrophs to photoautotrophs.</title>
        <authorList>
            <person name="Ban H."/>
            <person name="Sato S."/>
            <person name="Yoshikawa S."/>
            <person name="Yamada K."/>
            <person name="Nakamura Y."/>
            <person name="Ichinomiya M."/>
            <person name="Sato N."/>
            <person name="Blanc-Mathieu R."/>
            <person name="Endo H."/>
            <person name="Kuwata A."/>
            <person name="Ogata H."/>
        </authorList>
    </citation>
    <scope>NUCLEOTIDE SEQUENCE [LARGE SCALE GENOMIC DNA]</scope>
</reference>
<dbReference type="SUPFAM" id="SSF52540">
    <property type="entry name" value="P-loop containing nucleoside triphosphate hydrolases"/>
    <property type="match status" value="2"/>
</dbReference>
<dbReference type="InterPro" id="IPR016024">
    <property type="entry name" value="ARM-type_fold"/>
</dbReference>
<evidence type="ECO:0000256" key="1">
    <source>
        <dbReference type="ARBA" id="ARBA00022801"/>
    </source>
</evidence>
<dbReference type="SMART" id="SM00487">
    <property type="entry name" value="DEXDc"/>
    <property type="match status" value="1"/>
</dbReference>
<feature type="compositionally biased region" description="Basic residues" evidence="2">
    <location>
        <begin position="188"/>
        <end position="199"/>
    </location>
</feature>
<feature type="region of interest" description="Disordered" evidence="2">
    <location>
        <begin position="1338"/>
        <end position="1358"/>
    </location>
</feature>
<dbReference type="CDD" id="cd18793">
    <property type="entry name" value="SF2_C_SNF"/>
    <property type="match status" value="1"/>
</dbReference>
<dbReference type="Gene3D" id="1.25.10.10">
    <property type="entry name" value="Leucine-rich Repeat Variant"/>
    <property type="match status" value="2"/>
</dbReference>
<sequence length="1672" mass="183684">MASSLLLRQLSTRSASFLWLILGFVASFLYRDDEKGRVSAARCLEAIARLVPKASRDEFLSTSSPTSSATTNTTTTTTTTTPTNSTTAQSQFLDVDRMVADSCKTFDVVLSKGMELNARDWEDPSVTRRLVESTETPQERIRVQRSILLQRLGMSMTSGHEALGHTKSLSSLISPSDISPDDPPPPMKKQKISKNKNQKSKNNDELETPEMALLLMRTMDQQSSSSSSPSHLLPQAVLATDMTFNMFSPNWHIRHGAVMGMLHLLKAWSTTASFSSSLPSPGLWVKDILARSLCLLILDRFGDFTSPHKTVHPIRESAGQLLAFLGTLCDSPEILNVNVALSWMRTKPIWEVRHGSCVGFKYLKLTQPELLQSCHPGLIGDAVASLLDDSDDVKMGGAQILVGVMMLEKDSSEIPNAAFKNAWDALIVTDEMSSHATDLLKLISLISKSSAGIKLLGDVDCTALFRFLDHNSSTVQIEGMKLFASILVSVTLSPSFIASLMLKLFASSRSNHQIEGQEGRRLNIARTEAFKVAVSKMKEVGQSWDGLETFVKKVVVAYFAPKHRSTRHSNLANSMKLHSQLMSPAEFTIILRSAKFLSLLHSSLGLAGLALDGIKTFLPSPFVQDVEAAIILYDKLLSSDSRLDDSLLALLTSPVPPACLHKDADRGEEVYFQLVDTLHGNATVPTPPSIPVNNTPTKPTLQQIQLNSLVVSAYSKKAPNLPDKLSKIIQTFMTAVKYENDGQRRYFNSNGLSMLIIRLIEASEERHRNALSKVSENLLAWASSDMQNASLCVSMLGKQFSGDIFSRIEGLRSGVLNLLTSESALSDPGLVAGVKLLAYIAKSLDGEGLEAITGAIPNLTCVACSHGEAKLREIASSCVVELVGKNVRGKGEESNSRGFALMLPTLRMNLSSDLGDRRQSALSVLLYFMTDLGVDGRFFVIELLPIAMSFMSDEYGEVGKVAATLFSTLIRVAPLVVLDDEGNGEDNMGSGSEGTSKEREIVKHLVHGLPLPKLRFSQKVSASMKDLILRPYQEEGVTWLDFLFSVGLNGVLSDEMGLGKTIQALVAIAMRMADHGENVKSLIVCPSTLCSHWVSETEKFFDDSIFHPLLYTGSSKDRERMRQAGAFKSSNLVVTSYAVMRSDIDFLTEIGGLSTLVLDEGHLLKNPNTATAKAARRFRATHKLILTGTPVQNRVEELWATFDFLMPSFLGSAKKFMREYGKIIGDSLSDGEEALMGGEAREKLKALHQQVLPFILRREKKDVLKELPAKIITDVSCELSKAQKKLYKSLQSYMKKKGSSSSGGGLEETSVLKCLLYLRLLCVHPILVEGGVEWEGDLGGGEDQGSDEDDIFGSNDKRNRYGDLDDSGKLSVLMELLVSSGIVADDRVTAADRDTSSIFVDADTVDDLMDLEDEEMNVLERRRGEGGGGDEEEEEEEEEVVNGGALEQVRKRKDGKPSKCLIFAQHTKSLDAVEEFLFKPHLPSLRYLRLDGRVPANERFGIAETFNKEEDVRVLLLTTKVGGLGLNLTGANVVIFLEHDYNPINDLQAMDRAHRIGQKECVSVYRLVTKNTIEEKIMNLQRAKVRMGDSIVNTDNSSMFAMGTERLLDLFDLEEVEGEAAEDDAGVEGVVEELWEGDHEGVARIVVENDKGDFDHLGVEAFVDDRLGTDKT</sequence>
<feature type="domain" description="Helicase C-terminal" evidence="4">
    <location>
        <begin position="1445"/>
        <end position="1599"/>
    </location>
</feature>
<proteinExistence type="predicted"/>
<evidence type="ECO:0000259" key="4">
    <source>
        <dbReference type="PROSITE" id="PS51194"/>
    </source>
</evidence>
<organism evidence="5 6">
    <name type="scientific">Triparma columacea</name>
    <dbReference type="NCBI Taxonomy" id="722753"/>
    <lineage>
        <taxon>Eukaryota</taxon>
        <taxon>Sar</taxon>
        <taxon>Stramenopiles</taxon>
        <taxon>Ochrophyta</taxon>
        <taxon>Bolidophyceae</taxon>
        <taxon>Parmales</taxon>
        <taxon>Triparmaceae</taxon>
        <taxon>Triparma</taxon>
    </lineage>
</organism>
<dbReference type="InterPro" id="IPR044972">
    <property type="entry name" value="Mot1"/>
</dbReference>
<feature type="region of interest" description="Disordered" evidence="2">
    <location>
        <begin position="170"/>
        <end position="205"/>
    </location>
</feature>
<evidence type="ECO:0000313" key="6">
    <source>
        <dbReference type="Proteomes" id="UP001165065"/>
    </source>
</evidence>
<dbReference type="Pfam" id="PF00271">
    <property type="entry name" value="Helicase_C"/>
    <property type="match status" value="1"/>
</dbReference>
<dbReference type="PANTHER" id="PTHR36498">
    <property type="entry name" value="TATA-BINDING PROTEIN-ASSOCIATED FACTOR 172"/>
    <property type="match status" value="1"/>
</dbReference>
<feature type="compositionally biased region" description="Low complexity" evidence="2">
    <location>
        <begin position="61"/>
        <end position="85"/>
    </location>
</feature>
<feature type="region of interest" description="Disordered" evidence="2">
    <location>
        <begin position="1421"/>
        <end position="1445"/>
    </location>
</feature>
<evidence type="ECO:0000259" key="3">
    <source>
        <dbReference type="PROSITE" id="PS51192"/>
    </source>
</evidence>
<dbReference type="Gene3D" id="3.40.50.300">
    <property type="entry name" value="P-loop containing nucleotide triphosphate hydrolases"/>
    <property type="match status" value="1"/>
</dbReference>
<dbReference type="EMBL" id="BRYA01000085">
    <property type="protein sequence ID" value="GMI38367.1"/>
    <property type="molecule type" value="Genomic_DNA"/>
</dbReference>
<dbReference type="PROSITE" id="PS51192">
    <property type="entry name" value="HELICASE_ATP_BIND_1"/>
    <property type="match status" value="1"/>
</dbReference>
<dbReference type="SMART" id="SM00490">
    <property type="entry name" value="HELICc"/>
    <property type="match status" value="1"/>
</dbReference>
<dbReference type="Pfam" id="PF00176">
    <property type="entry name" value="SNF2-rel_dom"/>
    <property type="match status" value="1"/>
</dbReference>
<dbReference type="PANTHER" id="PTHR36498:SF1">
    <property type="entry name" value="TATA-BINDING PROTEIN-ASSOCIATED FACTOR 172"/>
    <property type="match status" value="1"/>
</dbReference>
<dbReference type="GO" id="GO:0003677">
    <property type="term" value="F:DNA binding"/>
    <property type="evidence" value="ECO:0007669"/>
    <property type="project" value="InterPro"/>
</dbReference>
<dbReference type="Proteomes" id="UP001165065">
    <property type="component" value="Unassembled WGS sequence"/>
</dbReference>
<evidence type="ECO:0000313" key="5">
    <source>
        <dbReference type="EMBL" id="GMI38367.1"/>
    </source>
</evidence>
<accession>A0A9W7GAD8</accession>
<dbReference type="PROSITE" id="PS51194">
    <property type="entry name" value="HELICASE_CTER"/>
    <property type="match status" value="1"/>
</dbReference>
<keyword evidence="1" id="KW-0378">Hydrolase</keyword>
<keyword evidence="6" id="KW-1185">Reference proteome</keyword>
<dbReference type="InterPro" id="IPR014001">
    <property type="entry name" value="Helicase_ATP-bd"/>
</dbReference>
<dbReference type="OrthoDB" id="10252227at2759"/>
<dbReference type="SUPFAM" id="SSF48371">
    <property type="entry name" value="ARM repeat"/>
    <property type="match status" value="1"/>
</dbReference>
<gene>
    <name evidence="5" type="ORF">TrCOL_g1121</name>
</gene>
<feature type="domain" description="Helicase ATP-binding" evidence="3">
    <location>
        <begin position="1041"/>
        <end position="1208"/>
    </location>
</feature>
<name>A0A9W7GAD8_9STRA</name>
<feature type="region of interest" description="Disordered" evidence="2">
    <location>
        <begin position="59"/>
        <end position="85"/>
    </location>
</feature>
<feature type="compositionally biased region" description="Acidic residues" evidence="2">
    <location>
        <begin position="1428"/>
        <end position="1440"/>
    </location>
</feature>
<dbReference type="Gene3D" id="3.40.50.10810">
    <property type="entry name" value="Tandem AAA-ATPase domain"/>
    <property type="match status" value="1"/>
</dbReference>
<dbReference type="InterPro" id="IPR011989">
    <property type="entry name" value="ARM-like"/>
</dbReference>
<dbReference type="InterPro" id="IPR001650">
    <property type="entry name" value="Helicase_C-like"/>
</dbReference>
<evidence type="ECO:0000256" key="2">
    <source>
        <dbReference type="SAM" id="MobiDB-lite"/>
    </source>
</evidence>
<dbReference type="InterPro" id="IPR000330">
    <property type="entry name" value="SNF2_N"/>
</dbReference>
<dbReference type="InterPro" id="IPR049730">
    <property type="entry name" value="SNF2/RAD54-like_C"/>
</dbReference>